<evidence type="ECO:0000259" key="3">
    <source>
        <dbReference type="PROSITE" id="PS50883"/>
    </source>
</evidence>
<dbReference type="InterPro" id="IPR043128">
    <property type="entry name" value="Rev_trsase/Diguanyl_cyclase"/>
</dbReference>
<dbReference type="GO" id="GO:0000160">
    <property type="term" value="P:phosphorelay signal transduction system"/>
    <property type="evidence" value="ECO:0007669"/>
    <property type="project" value="InterPro"/>
</dbReference>
<dbReference type="AlphaFoldDB" id="A0A6I2UDB2"/>
<protein>
    <submittedName>
        <fullName evidence="4">EAL domain-containing protein</fullName>
    </submittedName>
</protein>
<dbReference type="Gene3D" id="3.20.20.450">
    <property type="entry name" value="EAL domain"/>
    <property type="match status" value="1"/>
</dbReference>
<dbReference type="InterPro" id="IPR001789">
    <property type="entry name" value="Sig_transdc_resp-reg_receiver"/>
</dbReference>
<accession>A0A6I2UDB2</accession>
<keyword evidence="1" id="KW-0597">Phosphoprotein</keyword>
<dbReference type="InterPro" id="IPR011006">
    <property type="entry name" value="CheY-like_superfamily"/>
</dbReference>
<proteinExistence type="predicted"/>
<keyword evidence="5" id="KW-1185">Reference proteome</keyword>
<evidence type="ECO:0000256" key="1">
    <source>
        <dbReference type="PROSITE-ProRule" id="PRU00169"/>
    </source>
</evidence>
<dbReference type="Gene3D" id="3.30.70.270">
    <property type="match status" value="1"/>
</dbReference>
<name>A0A6I2UDB2_9FIRM</name>
<dbReference type="PANTHER" id="PTHR33121:SF70">
    <property type="entry name" value="SIGNALING PROTEIN YKOW"/>
    <property type="match status" value="1"/>
</dbReference>
<dbReference type="SUPFAM" id="SSF52172">
    <property type="entry name" value="CheY-like"/>
    <property type="match status" value="1"/>
</dbReference>
<dbReference type="SUPFAM" id="SSF55073">
    <property type="entry name" value="Nucleotide cyclase"/>
    <property type="match status" value="1"/>
</dbReference>
<dbReference type="CDD" id="cd17546">
    <property type="entry name" value="REC_hyHK_CKI1_RcsC-like"/>
    <property type="match status" value="1"/>
</dbReference>
<comment type="caution">
    <text evidence="4">The sequence shown here is derived from an EMBL/GenBank/DDBJ whole genome shotgun (WGS) entry which is preliminary data.</text>
</comment>
<dbReference type="GO" id="GO:0071111">
    <property type="term" value="F:cyclic-guanylate-specific phosphodiesterase activity"/>
    <property type="evidence" value="ECO:0007669"/>
    <property type="project" value="InterPro"/>
</dbReference>
<evidence type="ECO:0000313" key="5">
    <source>
        <dbReference type="Proteomes" id="UP000433181"/>
    </source>
</evidence>
<dbReference type="Pfam" id="PF00990">
    <property type="entry name" value="GGDEF"/>
    <property type="match status" value="1"/>
</dbReference>
<feature type="domain" description="Response regulatory" evidence="2">
    <location>
        <begin position="169"/>
        <end position="286"/>
    </location>
</feature>
<organism evidence="4 5">
    <name type="scientific">Anaerovibrio slackiae</name>
    <dbReference type="NCBI Taxonomy" id="2652309"/>
    <lineage>
        <taxon>Bacteria</taxon>
        <taxon>Bacillati</taxon>
        <taxon>Bacillota</taxon>
        <taxon>Negativicutes</taxon>
        <taxon>Selenomonadales</taxon>
        <taxon>Selenomonadaceae</taxon>
        <taxon>Anaerovibrio</taxon>
    </lineage>
</organism>
<dbReference type="EMBL" id="VUNR01000002">
    <property type="protein sequence ID" value="MSU07644.1"/>
    <property type="molecule type" value="Genomic_DNA"/>
</dbReference>
<reference evidence="4 5" key="1">
    <citation type="submission" date="2019-08" db="EMBL/GenBank/DDBJ databases">
        <title>In-depth cultivation of the pig gut microbiome towards novel bacterial diversity and tailored functional studies.</title>
        <authorList>
            <person name="Wylensek D."/>
            <person name="Hitch T.C.A."/>
            <person name="Clavel T."/>
        </authorList>
    </citation>
    <scope>NUCLEOTIDE SEQUENCE [LARGE SCALE GENOMIC DNA]</scope>
    <source>
        <strain evidence="4 5">WCA-693-APC-5D-A</strain>
    </source>
</reference>
<dbReference type="SUPFAM" id="SSF141868">
    <property type="entry name" value="EAL domain-like"/>
    <property type="match status" value="1"/>
</dbReference>
<dbReference type="PROSITE" id="PS50883">
    <property type="entry name" value="EAL"/>
    <property type="match status" value="1"/>
</dbReference>
<dbReference type="InterPro" id="IPR000160">
    <property type="entry name" value="GGDEF_dom"/>
</dbReference>
<dbReference type="SMART" id="SM00448">
    <property type="entry name" value="REC"/>
    <property type="match status" value="1"/>
</dbReference>
<feature type="domain" description="EAL" evidence="3">
    <location>
        <begin position="466"/>
        <end position="719"/>
    </location>
</feature>
<dbReference type="PANTHER" id="PTHR33121">
    <property type="entry name" value="CYCLIC DI-GMP PHOSPHODIESTERASE PDEF"/>
    <property type="match status" value="1"/>
</dbReference>
<dbReference type="PROSITE" id="PS50110">
    <property type="entry name" value="RESPONSE_REGULATORY"/>
    <property type="match status" value="1"/>
</dbReference>
<evidence type="ECO:0000313" key="4">
    <source>
        <dbReference type="EMBL" id="MSU07644.1"/>
    </source>
</evidence>
<dbReference type="InterPro" id="IPR029787">
    <property type="entry name" value="Nucleotide_cyclase"/>
</dbReference>
<evidence type="ECO:0000259" key="2">
    <source>
        <dbReference type="PROSITE" id="PS50110"/>
    </source>
</evidence>
<dbReference type="Proteomes" id="UP000433181">
    <property type="component" value="Unassembled WGS sequence"/>
</dbReference>
<sequence length="719" mass="84036">MIEWEGNDMSADKLHNKDIDDVLRLVRNVYHTIIYINLTDNSFRCIQSNQLDIQRLLANSENYERMAARAAEAGMVYAEDAQEFASFLERSQLRSQLAGGKEYLSITYRRSKGGRYRWEMIEIIPSRDYKADRQVVLLCARDIDEEHQRELDKEAKLSVKERQLVGDKTVLVVDDSDLQRTTLCYFLEQHYKTVEKENGFEALEYLKNHSTDISVILMDLNMPVMNGYEFLREFQKDEIMRMIPVLVLTSDNTPEEEAGCLKAGATDFVAKPFNPDVLLSRLQRAIALHEKTVMLNVLRMDNLTNCYTRDYFLHLAEQLLARYPEEDFDMVCTHVVNLPNINEQYGAKQGEAILRYVAQNHDQDQWERSVYGRLDDATFVQLLPHSAGSYQKLLQQQSDELHEYKTVKEGLPPFVQKYGIYESVDHSIPVSVMCDRAMMALQKILHKYNQLINLYDDNIRLYALKTQRILENMEEAINQRQFQVWYQPKHNIFDGRLIGAEALVRWIHPRYGFMSPGEFIPIFEDNGFVAHVDRYVWEEACAAIKRWRDMGLKTVPVSVNISRKDFIYFHDEEMLKPLLAKYGLEPADLHIEVTESAYMDNPDMVIRKVNEMHRDGFVVELDDFGTGYSSLSMFGHMDIDVVKLDMSFIRQEQNEQSDKMMRYIIDMCKNMGLSVLSEGVETEEQRQRLMKMGCDYVQGYYYSKPLPEADFVDYLRKHS</sequence>
<dbReference type="InterPro" id="IPR001633">
    <property type="entry name" value="EAL_dom"/>
</dbReference>
<dbReference type="SMART" id="SM00052">
    <property type="entry name" value="EAL"/>
    <property type="match status" value="1"/>
</dbReference>
<feature type="modified residue" description="4-aspartylphosphate" evidence="1">
    <location>
        <position position="219"/>
    </location>
</feature>
<dbReference type="InterPro" id="IPR035919">
    <property type="entry name" value="EAL_sf"/>
</dbReference>
<dbReference type="CDD" id="cd01948">
    <property type="entry name" value="EAL"/>
    <property type="match status" value="1"/>
</dbReference>
<dbReference type="Pfam" id="PF00563">
    <property type="entry name" value="EAL"/>
    <property type="match status" value="1"/>
</dbReference>
<dbReference type="Pfam" id="PF00072">
    <property type="entry name" value="Response_reg"/>
    <property type="match status" value="1"/>
</dbReference>
<dbReference type="InterPro" id="IPR050706">
    <property type="entry name" value="Cyclic-di-GMP_PDE-like"/>
</dbReference>
<gene>
    <name evidence="4" type="ORF">FYJ84_01355</name>
</gene>
<dbReference type="Gene3D" id="3.40.50.2300">
    <property type="match status" value="1"/>
</dbReference>